<feature type="transmembrane region" description="Helical" evidence="1">
    <location>
        <begin position="254"/>
        <end position="274"/>
    </location>
</feature>
<evidence type="ECO:0000256" key="1">
    <source>
        <dbReference type="SAM" id="Phobius"/>
    </source>
</evidence>
<dbReference type="OrthoDB" id="5122730at2"/>
<feature type="transmembrane region" description="Helical" evidence="1">
    <location>
        <begin position="140"/>
        <end position="162"/>
    </location>
</feature>
<feature type="transmembrane region" description="Helical" evidence="1">
    <location>
        <begin position="218"/>
        <end position="242"/>
    </location>
</feature>
<keyword evidence="1" id="KW-1133">Transmembrane helix</keyword>
<reference evidence="2 3" key="1">
    <citation type="submission" date="2017-06" db="EMBL/GenBank/DDBJ databases">
        <title>the draft geome sequence of Illustriluteabacillus marina B3227.</title>
        <authorList>
            <person name="He R.-H."/>
            <person name="Du Z.-J."/>
        </authorList>
    </citation>
    <scope>NUCLEOTIDE SEQUENCE [LARGE SCALE GENOMIC DNA]</scope>
    <source>
        <strain evidence="2 3">B3227</strain>
    </source>
</reference>
<proteinExistence type="predicted"/>
<gene>
    <name evidence="2" type="ORF">CEY16_03150</name>
</gene>
<feature type="transmembrane region" description="Helical" evidence="1">
    <location>
        <begin position="67"/>
        <end position="86"/>
    </location>
</feature>
<dbReference type="RefSeq" id="WP_101330511.1">
    <property type="nucleotide sequence ID" value="NZ_PJNH01000001.1"/>
</dbReference>
<keyword evidence="1" id="KW-0812">Transmembrane</keyword>
<dbReference type="EMBL" id="PJNH01000001">
    <property type="protein sequence ID" value="PKR78768.1"/>
    <property type="molecule type" value="Genomic_DNA"/>
</dbReference>
<sequence>MSILLLLILAHLLADFVLQTNRQVRERNDISSSIRHKALLQHAIIHFILSSLFILSWLWIDNRIEHPSIWMTLLVIVLVSLSHYVIDWAKYHIKQLVHSQKLKSLIFIGDQLLHIAVIFIAVPFITDVELTIQFSTFDKLIGLAILIILNTSVASYFMNIILSKLTPPNSMTQITEEEVEVKETDKEKSSQRIKTKSTTSYPDNTDQTGRYIGMLERLLIMILVFSNSFMGITIVLAIKSITRFKQFEDKRFSEYYLIGTLLSIIIAVTIGYAAKLLINS</sequence>
<evidence type="ECO:0000313" key="2">
    <source>
        <dbReference type="EMBL" id="PKR78768.1"/>
    </source>
</evidence>
<evidence type="ECO:0000313" key="3">
    <source>
        <dbReference type="Proteomes" id="UP000243524"/>
    </source>
</evidence>
<feature type="transmembrane region" description="Helical" evidence="1">
    <location>
        <begin position="43"/>
        <end position="60"/>
    </location>
</feature>
<protein>
    <recommendedName>
        <fullName evidence="4">DUF3307 domain-containing protein</fullName>
    </recommendedName>
</protein>
<feature type="transmembrane region" description="Helical" evidence="1">
    <location>
        <begin position="106"/>
        <end position="128"/>
    </location>
</feature>
<evidence type="ECO:0008006" key="4">
    <source>
        <dbReference type="Google" id="ProtNLM"/>
    </source>
</evidence>
<dbReference type="Pfam" id="PF11750">
    <property type="entry name" value="DUF3307"/>
    <property type="match status" value="1"/>
</dbReference>
<accession>A0A2I0QWS5</accession>
<dbReference type="Proteomes" id="UP000243524">
    <property type="component" value="Unassembled WGS sequence"/>
</dbReference>
<comment type="caution">
    <text evidence="2">The sequence shown here is derived from an EMBL/GenBank/DDBJ whole genome shotgun (WGS) entry which is preliminary data.</text>
</comment>
<dbReference type="AlphaFoldDB" id="A0A2I0QWS5"/>
<keyword evidence="1" id="KW-0472">Membrane</keyword>
<organism evidence="2 3">
    <name type="scientific">Halalkalibacillus sediminis</name>
    <dbReference type="NCBI Taxonomy" id="2018042"/>
    <lineage>
        <taxon>Bacteria</taxon>
        <taxon>Bacillati</taxon>
        <taxon>Bacillota</taxon>
        <taxon>Bacilli</taxon>
        <taxon>Bacillales</taxon>
        <taxon>Bacillaceae</taxon>
        <taxon>Halalkalibacillus</taxon>
    </lineage>
</organism>
<dbReference type="InterPro" id="IPR021737">
    <property type="entry name" value="Phage_phiKZ_Orf197"/>
</dbReference>
<keyword evidence="3" id="KW-1185">Reference proteome</keyword>
<name>A0A2I0QWS5_9BACI</name>